<dbReference type="PANTHER" id="PTHR31157">
    <property type="entry name" value="SCP DOMAIN-CONTAINING PROTEIN"/>
    <property type="match status" value="1"/>
</dbReference>
<keyword evidence="1" id="KW-0732">Signal</keyword>
<name>A0A0N7M4H9_9RHOB</name>
<dbReference type="SUPFAM" id="SSF55797">
    <property type="entry name" value="PR-1-like"/>
    <property type="match status" value="1"/>
</dbReference>
<dbReference type="RefSeq" id="WP_058285816.1">
    <property type="nucleotide sequence ID" value="NZ_CYSR01000021.1"/>
</dbReference>
<dbReference type="InterPro" id="IPR035940">
    <property type="entry name" value="CAP_sf"/>
</dbReference>
<dbReference type="PANTHER" id="PTHR31157:SF1">
    <property type="entry name" value="SCP DOMAIN-CONTAINING PROTEIN"/>
    <property type="match status" value="1"/>
</dbReference>
<feature type="domain" description="SCP" evidence="2">
    <location>
        <begin position="31"/>
        <end position="131"/>
    </location>
</feature>
<protein>
    <submittedName>
        <fullName evidence="3">Cysteine-rich secretory protein family protein</fullName>
    </submittedName>
</protein>
<gene>
    <name evidence="3" type="ORF">PHA8399_01804</name>
</gene>
<sequence length="146" mass="15360">MKKRRLAAAFLLLWAVQAQAEEVDRSAALAGINSLRAGSGLPPLAYSARLEQAAHAHAGDMARKGFFSHTGSSGSTLGTRLTGAGYGWCAAAENIAKGQPGLAEVMASWQASRGHRRNLLSREVTEFAIARGAGNIWVMVLARPGC</sequence>
<feature type="signal peptide" evidence="1">
    <location>
        <begin position="1"/>
        <end position="20"/>
    </location>
</feature>
<evidence type="ECO:0000313" key="3">
    <source>
        <dbReference type="EMBL" id="CUH99682.1"/>
    </source>
</evidence>
<proteinExistence type="predicted"/>
<dbReference type="EMBL" id="CYSR01000021">
    <property type="protein sequence ID" value="CUH99682.1"/>
    <property type="molecule type" value="Genomic_DNA"/>
</dbReference>
<dbReference type="Gene3D" id="3.40.33.10">
    <property type="entry name" value="CAP"/>
    <property type="match status" value="1"/>
</dbReference>
<organism evidence="3 4">
    <name type="scientific">Leisingera aquaemixtae</name>
    <dbReference type="NCBI Taxonomy" id="1396826"/>
    <lineage>
        <taxon>Bacteria</taxon>
        <taxon>Pseudomonadati</taxon>
        <taxon>Pseudomonadota</taxon>
        <taxon>Alphaproteobacteria</taxon>
        <taxon>Rhodobacterales</taxon>
        <taxon>Roseobacteraceae</taxon>
        <taxon>Leisingera</taxon>
    </lineage>
</organism>
<dbReference type="CDD" id="cd05379">
    <property type="entry name" value="CAP_bacterial"/>
    <property type="match status" value="1"/>
</dbReference>
<evidence type="ECO:0000313" key="4">
    <source>
        <dbReference type="Proteomes" id="UP000051326"/>
    </source>
</evidence>
<evidence type="ECO:0000259" key="2">
    <source>
        <dbReference type="Pfam" id="PF00188"/>
    </source>
</evidence>
<dbReference type="Proteomes" id="UP000051326">
    <property type="component" value="Unassembled WGS sequence"/>
</dbReference>
<dbReference type="InterPro" id="IPR014044">
    <property type="entry name" value="CAP_dom"/>
</dbReference>
<evidence type="ECO:0000256" key="1">
    <source>
        <dbReference type="SAM" id="SignalP"/>
    </source>
</evidence>
<feature type="chain" id="PRO_5006015861" evidence="1">
    <location>
        <begin position="21"/>
        <end position="146"/>
    </location>
</feature>
<dbReference type="STRING" id="1396826.PHA8399_01804"/>
<reference evidence="3 4" key="1">
    <citation type="submission" date="2015-09" db="EMBL/GenBank/DDBJ databases">
        <authorList>
            <consortium name="Swine Surveillance"/>
        </authorList>
    </citation>
    <scope>NUCLEOTIDE SEQUENCE [LARGE SCALE GENOMIC DNA]</scope>
    <source>
        <strain evidence="3 4">CECT 8399</strain>
    </source>
</reference>
<accession>A0A0N7M4H9</accession>
<dbReference type="AlphaFoldDB" id="A0A0N7M4H9"/>
<dbReference type="Pfam" id="PF00188">
    <property type="entry name" value="CAP"/>
    <property type="match status" value="1"/>
</dbReference>